<dbReference type="AlphaFoldDB" id="A0A9P3LYL3"/>
<dbReference type="OrthoDB" id="14339at2759"/>
<accession>A0A9P3LYL3</accession>
<comment type="caution">
    <text evidence="1">The sequence shown here is derived from an EMBL/GenBank/DDBJ whole genome shotgun (WGS) entry which is preliminary data.</text>
</comment>
<reference evidence="1" key="2">
    <citation type="journal article" date="2022" name="Microbiol. Resour. Announc.">
        <title>Whole-Genome Sequence of Entomortierella parvispora E1425, a Mucoromycotan Fungus Associated with Burkholderiaceae-Related Endosymbiotic Bacteria.</title>
        <authorList>
            <person name="Herlambang A."/>
            <person name="Guo Y."/>
            <person name="Takashima Y."/>
            <person name="Narisawa K."/>
            <person name="Ohta H."/>
            <person name="Nishizawa T."/>
        </authorList>
    </citation>
    <scope>NUCLEOTIDE SEQUENCE</scope>
    <source>
        <strain evidence="1">E1425</strain>
    </source>
</reference>
<sequence length="251" mass="28873">MSGFAGSATLMMGTPGAVLQTTSQQIQQQEWIPTLIHKRITTFRYLQRCFQGGMVLYNTALVSEQEMRAIWTDEKMQRRSQQYFFLGTSLATILEIPITGDCLKALTNVLQEYDHFAAAESRSKSIFSKSGRKATSDGRTFEETGEYSYLEVRTLPFNLDYIITTSTLCDMIGLLYEKLWEQQQQDKLWNFQVLESFQKIDAKFKKILTTMYKELEAVSRDVMIQEFAALDPLASTSMALHDDDWNSMKSY</sequence>
<dbReference type="PANTHER" id="PTHR37332:SF1">
    <property type="entry name" value="ELMO DOMAIN-CONTAINING PROTEIN"/>
    <property type="match status" value="1"/>
</dbReference>
<dbReference type="EMBL" id="BQFW01000011">
    <property type="protein sequence ID" value="GJJ75566.1"/>
    <property type="molecule type" value="Genomic_DNA"/>
</dbReference>
<reference evidence="1" key="1">
    <citation type="submission" date="2021-11" db="EMBL/GenBank/DDBJ databases">
        <authorList>
            <person name="Herlambang A."/>
            <person name="Guo Y."/>
            <person name="Takashima Y."/>
            <person name="Nishizawa T."/>
        </authorList>
    </citation>
    <scope>NUCLEOTIDE SEQUENCE</scope>
    <source>
        <strain evidence="1">E1425</strain>
    </source>
</reference>
<dbReference type="PANTHER" id="PTHR37332">
    <property type="entry name" value="EXPRESSED PROTEIN"/>
    <property type="match status" value="1"/>
</dbReference>
<evidence type="ECO:0000313" key="1">
    <source>
        <dbReference type="EMBL" id="GJJ75566.1"/>
    </source>
</evidence>
<keyword evidence="2" id="KW-1185">Reference proteome</keyword>
<name>A0A9P3LYL3_9FUNG</name>
<proteinExistence type="predicted"/>
<protein>
    <submittedName>
        <fullName evidence="1">Uncharacterized protein</fullName>
    </submittedName>
</protein>
<gene>
    <name evidence="1" type="ORF">EMPS_07924</name>
</gene>
<organism evidence="1 2">
    <name type="scientific">Entomortierella parvispora</name>
    <dbReference type="NCBI Taxonomy" id="205924"/>
    <lineage>
        <taxon>Eukaryota</taxon>
        <taxon>Fungi</taxon>
        <taxon>Fungi incertae sedis</taxon>
        <taxon>Mucoromycota</taxon>
        <taxon>Mortierellomycotina</taxon>
        <taxon>Mortierellomycetes</taxon>
        <taxon>Mortierellales</taxon>
        <taxon>Mortierellaceae</taxon>
        <taxon>Entomortierella</taxon>
    </lineage>
</organism>
<dbReference type="Proteomes" id="UP000827284">
    <property type="component" value="Unassembled WGS sequence"/>
</dbReference>
<evidence type="ECO:0000313" key="2">
    <source>
        <dbReference type="Proteomes" id="UP000827284"/>
    </source>
</evidence>